<comment type="caution">
    <text evidence="2">The sequence shown here is derived from an EMBL/GenBank/DDBJ whole genome shotgun (WGS) entry which is preliminary data.</text>
</comment>
<dbReference type="AlphaFoldDB" id="A0AAE1MVX5"/>
<organism evidence="2 3">
    <name type="scientific">Acacia crassicarpa</name>
    <name type="common">northern wattle</name>
    <dbReference type="NCBI Taxonomy" id="499986"/>
    <lineage>
        <taxon>Eukaryota</taxon>
        <taxon>Viridiplantae</taxon>
        <taxon>Streptophyta</taxon>
        <taxon>Embryophyta</taxon>
        <taxon>Tracheophyta</taxon>
        <taxon>Spermatophyta</taxon>
        <taxon>Magnoliopsida</taxon>
        <taxon>eudicotyledons</taxon>
        <taxon>Gunneridae</taxon>
        <taxon>Pentapetalae</taxon>
        <taxon>rosids</taxon>
        <taxon>fabids</taxon>
        <taxon>Fabales</taxon>
        <taxon>Fabaceae</taxon>
        <taxon>Caesalpinioideae</taxon>
        <taxon>mimosoid clade</taxon>
        <taxon>Acacieae</taxon>
        <taxon>Acacia</taxon>
    </lineage>
</organism>
<dbReference type="Proteomes" id="UP001293593">
    <property type="component" value="Unassembled WGS sequence"/>
</dbReference>
<feature type="region of interest" description="Disordered" evidence="1">
    <location>
        <begin position="57"/>
        <end position="78"/>
    </location>
</feature>
<dbReference type="EMBL" id="JAWXYG010000003">
    <property type="protein sequence ID" value="KAK4278221.1"/>
    <property type="molecule type" value="Genomic_DNA"/>
</dbReference>
<evidence type="ECO:0000313" key="2">
    <source>
        <dbReference type="EMBL" id="KAK4278221.1"/>
    </source>
</evidence>
<accession>A0AAE1MVX5</accession>
<name>A0AAE1MVX5_9FABA</name>
<protein>
    <submittedName>
        <fullName evidence="2">Uncharacterized protein</fullName>
    </submittedName>
</protein>
<proteinExistence type="predicted"/>
<feature type="compositionally biased region" description="Basic and acidic residues" evidence="1">
    <location>
        <begin position="68"/>
        <end position="78"/>
    </location>
</feature>
<gene>
    <name evidence="2" type="ORF">QN277_016095</name>
</gene>
<evidence type="ECO:0000256" key="1">
    <source>
        <dbReference type="SAM" id="MobiDB-lite"/>
    </source>
</evidence>
<reference evidence="2" key="1">
    <citation type="submission" date="2023-10" db="EMBL/GenBank/DDBJ databases">
        <title>Chromosome-level genome of the transformable northern wattle, Acacia crassicarpa.</title>
        <authorList>
            <person name="Massaro I."/>
            <person name="Sinha N.R."/>
            <person name="Poethig S."/>
            <person name="Leichty A.R."/>
        </authorList>
    </citation>
    <scope>NUCLEOTIDE SEQUENCE</scope>
    <source>
        <strain evidence="2">Acra3RX</strain>
        <tissue evidence="2">Leaf</tissue>
    </source>
</reference>
<sequence>MKLTVKLDSLTKSDDVYAGGSHGGVHISNSPSPTSCFPETLYLHLLHPFFPSLTNFHGGSSSHRLKRLEKGDRRGNLS</sequence>
<evidence type="ECO:0000313" key="3">
    <source>
        <dbReference type="Proteomes" id="UP001293593"/>
    </source>
</evidence>
<keyword evidence="3" id="KW-1185">Reference proteome</keyword>